<organism evidence="1 2">
    <name type="scientific">Dermatophagoides farinae</name>
    <name type="common">American house dust mite</name>
    <dbReference type="NCBI Taxonomy" id="6954"/>
    <lineage>
        <taxon>Eukaryota</taxon>
        <taxon>Metazoa</taxon>
        <taxon>Ecdysozoa</taxon>
        <taxon>Arthropoda</taxon>
        <taxon>Chelicerata</taxon>
        <taxon>Arachnida</taxon>
        <taxon>Acari</taxon>
        <taxon>Acariformes</taxon>
        <taxon>Sarcoptiformes</taxon>
        <taxon>Astigmata</taxon>
        <taxon>Psoroptidia</taxon>
        <taxon>Analgoidea</taxon>
        <taxon>Pyroglyphidae</taxon>
        <taxon>Dermatophagoidinae</taxon>
        <taxon>Dermatophagoides</taxon>
    </lineage>
</organism>
<protein>
    <submittedName>
        <fullName evidence="1">Uncharacterized protein</fullName>
    </submittedName>
</protein>
<reference evidence="1" key="1">
    <citation type="submission" date="2013-05" db="EMBL/GenBank/DDBJ databases">
        <authorList>
            <person name="Yim A.K.Y."/>
            <person name="Chan T.F."/>
            <person name="Ji K.M."/>
            <person name="Liu X.Y."/>
            <person name="Zhou J.W."/>
            <person name="Li R.Q."/>
            <person name="Yang K.Y."/>
            <person name="Li J."/>
            <person name="Li M."/>
            <person name="Law P.T.W."/>
            <person name="Wu Y.L."/>
            <person name="Cai Z.L."/>
            <person name="Qin H."/>
            <person name="Bao Y."/>
            <person name="Leung R.K.K."/>
            <person name="Ng P.K.S."/>
            <person name="Zou J."/>
            <person name="Zhong X.J."/>
            <person name="Ran P.X."/>
            <person name="Zhong N.S."/>
            <person name="Liu Z.G."/>
            <person name="Tsui S.K.W."/>
        </authorList>
    </citation>
    <scope>NUCLEOTIDE SEQUENCE</scope>
    <source>
        <strain evidence="1">Derf</strain>
        <tissue evidence="1">Whole organism</tissue>
    </source>
</reference>
<dbReference type="AlphaFoldDB" id="A0A922KRV3"/>
<dbReference type="EMBL" id="ASGP02000009">
    <property type="protein sequence ID" value="KAH9491216.1"/>
    <property type="molecule type" value="Genomic_DNA"/>
</dbReference>
<name>A0A922KRV3_DERFA</name>
<evidence type="ECO:0000313" key="2">
    <source>
        <dbReference type="Proteomes" id="UP000790347"/>
    </source>
</evidence>
<proteinExistence type="predicted"/>
<comment type="caution">
    <text evidence="1">The sequence shown here is derived from an EMBL/GenBank/DDBJ whole genome shotgun (WGS) entry which is preliminary data.</text>
</comment>
<dbReference type="Proteomes" id="UP000790347">
    <property type="component" value="Unassembled WGS sequence"/>
</dbReference>
<reference evidence="1" key="2">
    <citation type="journal article" date="2022" name="Res Sq">
        <title>Comparative Genomics Reveals Insights into the Divergent Evolution of Astigmatic Mites and Household Pest Adaptations.</title>
        <authorList>
            <person name="Xiong Q."/>
            <person name="Wan A.T.-Y."/>
            <person name="Liu X.-Y."/>
            <person name="Fung C.S.-H."/>
            <person name="Xiao X."/>
            <person name="Malainual N."/>
            <person name="Hou J."/>
            <person name="Wang L."/>
            <person name="Wang M."/>
            <person name="Yang K."/>
            <person name="Cui Y."/>
            <person name="Leung E."/>
            <person name="Nong W."/>
            <person name="Shin S.-K."/>
            <person name="Au S."/>
            <person name="Jeong K.Y."/>
            <person name="Chew F.T."/>
            <person name="Hui J."/>
            <person name="Leung T.F."/>
            <person name="Tungtrongchitr A."/>
            <person name="Zhong N."/>
            <person name="Liu Z."/>
            <person name="Tsui S."/>
        </authorList>
    </citation>
    <scope>NUCLEOTIDE SEQUENCE</scope>
    <source>
        <strain evidence="1">Derf</strain>
        <tissue evidence="1">Whole organism</tissue>
    </source>
</reference>
<evidence type="ECO:0000313" key="1">
    <source>
        <dbReference type="EMBL" id="KAH9491216.1"/>
    </source>
</evidence>
<keyword evidence="2" id="KW-1185">Reference proteome</keyword>
<accession>A0A922KRV3</accession>
<gene>
    <name evidence="1" type="ORF">DERF_015947</name>
</gene>
<sequence>MTDHYLEILMERSSHRIIKFLEMDVQQLKIFKLEKEITPRIDDLAFVRTEQKRQDWPIVEILEFNGTGRTAKVELN</sequence>